<gene>
    <name evidence="2" type="ORF">PNEG_03337</name>
</gene>
<evidence type="ECO:0000256" key="1">
    <source>
        <dbReference type="SAM" id="MobiDB-lite"/>
    </source>
</evidence>
<protein>
    <submittedName>
        <fullName evidence="2">Uncharacterized protein</fullName>
    </submittedName>
</protein>
<sequence>MSLPPVPPHPNSPQKFITYTLHSGQSIKQTDSQFNKEKCATFPSLCQEQFSDPLFNFNKQNLTRQTEHLKKEEKNINTLTNNTQKNIEICLSGYFSEPDSQKLHVPQKPNSILNPTDSIFNIQKRQKYIYNKTNGMLSEEPSSKLENETNVSFYPNDHNIYQSSSIEKNTIIENKQTKKYNENDNLFSTDSVSSQKGAHFLNNDSTATHTNSPEIIKNFNSSQNIKSSSGNIISRNIGDNSCFNSDISNVFQKSKEKNEHKESQNLKATIICAQNSISSNTDLDNEKNISNQTSYGQSNISSGFSGNTSKTEKLEFIQNTNSSIPNIQSKERSSSSQNLEYTFNEEQKALKSKNLQQLTNSDTNDKPIHLLRPIKKEITSTAPHSLHASLSNIRNSASTRIQFSQDLEKKLKSGPPKITGFTHFHISNDEKNELNSPVPKNTKLLSESSILHDLRKTRPKGPSRRKPTTIAAELPERLEFSNIIQLFNIKKNILETSQKNNISLTVTSDDDLSDIFSMTTIAYQY</sequence>
<dbReference type="EMBL" id="AFWA02000017">
    <property type="protein sequence ID" value="EMR08163.1"/>
    <property type="molecule type" value="Genomic_DNA"/>
</dbReference>
<dbReference type="AlphaFoldDB" id="M7NHX3"/>
<dbReference type="HOGENOM" id="CLU_518872_0_0_1"/>
<comment type="caution">
    <text evidence="2">The sequence shown here is derived from an EMBL/GenBank/DDBJ whole genome shotgun (WGS) entry which is preliminary data.</text>
</comment>
<dbReference type="OrthoDB" id="5395259at2759"/>
<name>M7NHX3_PNEMU</name>
<feature type="region of interest" description="Disordered" evidence="1">
    <location>
        <begin position="281"/>
        <end position="308"/>
    </location>
</feature>
<dbReference type="Proteomes" id="UP000011958">
    <property type="component" value="Unassembled WGS sequence"/>
</dbReference>
<dbReference type="VEuPathDB" id="FungiDB:PNEG_03337"/>
<proteinExistence type="predicted"/>
<accession>M7NHX3</accession>
<organism evidence="2 3">
    <name type="scientific">Pneumocystis murina (strain B123)</name>
    <name type="common">Mouse pneumocystis pneumonia agent</name>
    <name type="synonym">Pneumocystis carinii f. sp. muris</name>
    <dbReference type="NCBI Taxonomy" id="1069680"/>
    <lineage>
        <taxon>Eukaryota</taxon>
        <taxon>Fungi</taxon>
        <taxon>Dikarya</taxon>
        <taxon>Ascomycota</taxon>
        <taxon>Taphrinomycotina</taxon>
        <taxon>Pneumocystomycetes</taxon>
        <taxon>Pneumocystaceae</taxon>
        <taxon>Pneumocystis</taxon>
    </lineage>
</organism>
<reference evidence="3" key="1">
    <citation type="journal article" date="2016" name="Nat. Commun.">
        <title>Genome analysis of three Pneumocystis species reveals adaptation mechanisms to life exclusively in mammalian hosts.</title>
        <authorList>
            <person name="Ma L."/>
            <person name="Chen Z."/>
            <person name="Huang D.W."/>
            <person name="Kutty G."/>
            <person name="Ishihara M."/>
            <person name="Wang H."/>
            <person name="Abouelleil A."/>
            <person name="Bishop L."/>
            <person name="Davey E."/>
            <person name="Deng R."/>
            <person name="Deng X."/>
            <person name="Fan L."/>
            <person name="Fantoni G."/>
            <person name="Fitzgerald M."/>
            <person name="Gogineni E."/>
            <person name="Goldberg J.M."/>
            <person name="Handley G."/>
            <person name="Hu X."/>
            <person name="Huber C."/>
            <person name="Jiao X."/>
            <person name="Jones K."/>
            <person name="Levin J.Z."/>
            <person name="Liu Y."/>
            <person name="Macdonald P."/>
            <person name="Melnikov A."/>
            <person name="Raley C."/>
            <person name="Sassi M."/>
            <person name="Sherman B.T."/>
            <person name="Song X."/>
            <person name="Sykes S."/>
            <person name="Tran B."/>
            <person name="Walsh L."/>
            <person name="Xia Y."/>
            <person name="Yang J."/>
            <person name="Young S."/>
            <person name="Zeng Q."/>
            <person name="Zheng X."/>
            <person name="Stephens R."/>
            <person name="Nusbaum C."/>
            <person name="Birren B.W."/>
            <person name="Azadi P."/>
            <person name="Lempicki R.A."/>
            <person name="Cuomo C.A."/>
            <person name="Kovacs J.A."/>
        </authorList>
    </citation>
    <scope>NUCLEOTIDE SEQUENCE [LARGE SCALE GENOMIC DNA]</scope>
    <source>
        <strain evidence="3">B123</strain>
    </source>
</reference>
<dbReference type="RefSeq" id="XP_007875416.1">
    <property type="nucleotide sequence ID" value="XM_007877225.1"/>
</dbReference>
<evidence type="ECO:0000313" key="3">
    <source>
        <dbReference type="Proteomes" id="UP000011958"/>
    </source>
</evidence>
<dbReference type="GeneID" id="19897024"/>
<evidence type="ECO:0000313" key="2">
    <source>
        <dbReference type="EMBL" id="EMR08163.1"/>
    </source>
</evidence>
<keyword evidence="3" id="KW-1185">Reference proteome</keyword>